<evidence type="ECO:0000313" key="3">
    <source>
        <dbReference type="Proteomes" id="UP001642484"/>
    </source>
</evidence>
<proteinExistence type="predicted"/>
<sequence length="203" mass="22647">MEIIDVCWAALWIAESCKADDALALGYASRTWYGELLEPQIWRKYLVGPPAALARPVLADRETGELLCGPTVHPDNLRCIVAALRKPGWFRHYQGLKQLASSGKLSQSFGDGATFEELRRDLRSQAIGRQLQNRWNALHTRHTEPPRTARTARAVTPEPRRRSAVASTPPRPRRKAKATPKLLGEAKHHSAANAGQWCALVFL</sequence>
<dbReference type="Proteomes" id="UP001642484">
    <property type="component" value="Unassembled WGS sequence"/>
</dbReference>
<dbReference type="EMBL" id="CAXAMN010012681">
    <property type="protein sequence ID" value="CAK9038800.1"/>
    <property type="molecule type" value="Genomic_DNA"/>
</dbReference>
<protein>
    <submittedName>
        <fullName evidence="2">Uncharacterized protein</fullName>
    </submittedName>
</protein>
<feature type="region of interest" description="Disordered" evidence="1">
    <location>
        <begin position="140"/>
        <end position="189"/>
    </location>
</feature>
<evidence type="ECO:0000256" key="1">
    <source>
        <dbReference type="SAM" id="MobiDB-lite"/>
    </source>
</evidence>
<name>A0ABP0LI29_9DINO</name>
<gene>
    <name evidence="2" type="ORF">CCMP2556_LOCUS21170</name>
</gene>
<organism evidence="2 3">
    <name type="scientific">Durusdinium trenchii</name>
    <dbReference type="NCBI Taxonomy" id="1381693"/>
    <lineage>
        <taxon>Eukaryota</taxon>
        <taxon>Sar</taxon>
        <taxon>Alveolata</taxon>
        <taxon>Dinophyceae</taxon>
        <taxon>Suessiales</taxon>
        <taxon>Symbiodiniaceae</taxon>
        <taxon>Durusdinium</taxon>
    </lineage>
</organism>
<keyword evidence="3" id="KW-1185">Reference proteome</keyword>
<comment type="caution">
    <text evidence="2">The sequence shown here is derived from an EMBL/GenBank/DDBJ whole genome shotgun (WGS) entry which is preliminary data.</text>
</comment>
<reference evidence="2 3" key="1">
    <citation type="submission" date="2024-02" db="EMBL/GenBank/DDBJ databases">
        <authorList>
            <person name="Chen Y."/>
            <person name="Shah S."/>
            <person name="Dougan E. K."/>
            <person name="Thang M."/>
            <person name="Chan C."/>
        </authorList>
    </citation>
    <scope>NUCLEOTIDE SEQUENCE [LARGE SCALE GENOMIC DNA]</scope>
</reference>
<accession>A0ABP0LI29</accession>
<evidence type="ECO:0000313" key="2">
    <source>
        <dbReference type="EMBL" id="CAK9038800.1"/>
    </source>
</evidence>